<dbReference type="InterPro" id="IPR016130">
    <property type="entry name" value="Tyr_Pase_AS"/>
</dbReference>
<dbReference type="PROSITE" id="PS50055">
    <property type="entry name" value="TYR_PHOSPHATASE_PTP"/>
    <property type="match status" value="1"/>
</dbReference>
<dbReference type="PRINTS" id="PR00700">
    <property type="entry name" value="PRTYPHPHTASE"/>
</dbReference>
<organism evidence="13 14">
    <name type="scientific">Adineta ricciae</name>
    <name type="common">Rotifer</name>
    <dbReference type="NCBI Taxonomy" id="249248"/>
    <lineage>
        <taxon>Eukaryota</taxon>
        <taxon>Metazoa</taxon>
        <taxon>Spiralia</taxon>
        <taxon>Gnathifera</taxon>
        <taxon>Rotifera</taxon>
        <taxon>Eurotatoria</taxon>
        <taxon>Bdelloidea</taxon>
        <taxon>Adinetida</taxon>
        <taxon>Adinetidae</taxon>
        <taxon>Adineta</taxon>
    </lineage>
</organism>
<dbReference type="GO" id="GO:0030054">
    <property type="term" value="C:cell junction"/>
    <property type="evidence" value="ECO:0007669"/>
    <property type="project" value="TreeGrafter"/>
</dbReference>
<dbReference type="PANTHER" id="PTHR46198">
    <property type="entry name" value="PROTEIN-TYROSINE-PHOSPHATASE"/>
    <property type="match status" value="1"/>
</dbReference>
<dbReference type="PROSITE" id="PS00383">
    <property type="entry name" value="TYR_PHOSPHATASE_1"/>
    <property type="match status" value="1"/>
</dbReference>
<keyword evidence="10" id="KW-0472">Membrane</keyword>
<evidence type="ECO:0000256" key="4">
    <source>
        <dbReference type="ARBA" id="ARBA00022801"/>
    </source>
</evidence>
<sequence length="662" mass="76456">MNLSLDTILINARELVSRLRRDDATADTAVSQAQYVQEKILSMKQYGDDLAELNDISTHRPKQAILYNIQKENRLIKQLQKENEELKQLVTEHRSVLEKIMFKYRQHVQQLQLMEEKEKMAVQLFNTGLSQEIQEKASKIQEMASIMQRAITIDDTNSATQEKRINALLLENRGLKEILAVHENMHSHKQLPPVPAQSQANELTTQSNTNALTTNIIYRFAFLIDENKTKTIIFWTEHILVLSIGTSIIFAMITVLGVIYWCSRYQRLSKKNHYEPSELTPFSSVHHAQTKSKETITYPSSPKIPTSIMEQSYSSSDRETVKPVRKKNLLQRTTERLSDQLEIYMNSRGSNNSLTISVTPIQLRLNSPPTDSPSDEYLQTATRQLTIDELHQHAQDTRALYQEFWSIPTNHLEKLRIYGAGIKNRYGTIIANEHSRVKLSELSGDSISSYINANYIHDWPNGERAFIATQGPLSNTIIDFYRMIWQEHVPVIVMITRLIEKNKSKCERYVPDAQSEQYGPFHVEVKSTLYQTDYEIRRLTIKYENEQRDIDHFWYTAWPDQSCPDVTKPLIELVQNVENSRKELSRINQNPGSVVVHCSAGIGRTGCFIALSNGIKQLNIEHVVDVVRILCNLRRDRGGMIQTHDQYQFLYQALSDYARTLK</sequence>
<dbReference type="CDD" id="cd14547">
    <property type="entry name" value="PTPc-KIM"/>
    <property type="match status" value="1"/>
</dbReference>
<dbReference type="GO" id="GO:0019901">
    <property type="term" value="F:protein kinase binding"/>
    <property type="evidence" value="ECO:0007669"/>
    <property type="project" value="TreeGrafter"/>
</dbReference>
<dbReference type="OrthoDB" id="9993594at2759"/>
<keyword evidence="3" id="KW-0597">Phosphoprotein</keyword>
<evidence type="ECO:0000313" key="13">
    <source>
        <dbReference type="EMBL" id="CAF1039044.1"/>
    </source>
</evidence>
<dbReference type="EC" id="3.1.3.48" evidence="2"/>
<accession>A0A814JJS6</accession>
<dbReference type="PROSITE" id="PS50056">
    <property type="entry name" value="TYR_PHOSPHATASE_2"/>
    <property type="match status" value="1"/>
</dbReference>
<dbReference type="GO" id="GO:0004725">
    <property type="term" value="F:protein tyrosine phosphatase activity"/>
    <property type="evidence" value="ECO:0007669"/>
    <property type="project" value="UniProtKB-EC"/>
</dbReference>
<dbReference type="InterPro" id="IPR008555">
    <property type="entry name" value="SIKE"/>
</dbReference>
<gene>
    <name evidence="13" type="ORF">EDS130_LOCUS16825</name>
</gene>
<name>A0A814JJS6_ADIRI</name>
<feature type="binding site" evidence="8">
    <location>
        <position position="642"/>
    </location>
    <ligand>
        <name>substrate</name>
    </ligand>
</feature>
<evidence type="ECO:0000256" key="3">
    <source>
        <dbReference type="ARBA" id="ARBA00022553"/>
    </source>
</evidence>
<evidence type="ECO:0000256" key="6">
    <source>
        <dbReference type="ARBA" id="ARBA00023054"/>
    </source>
</evidence>
<evidence type="ECO:0000256" key="9">
    <source>
        <dbReference type="SAM" id="Coils"/>
    </source>
</evidence>
<evidence type="ECO:0000256" key="2">
    <source>
        <dbReference type="ARBA" id="ARBA00013064"/>
    </source>
</evidence>
<evidence type="ECO:0000256" key="7">
    <source>
        <dbReference type="PIRSR" id="PIRSR608356-50"/>
    </source>
</evidence>
<evidence type="ECO:0000313" key="14">
    <source>
        <dbReference type="Proteomes" id="UP000663852"/>
    </source>
</evidence>
<feature type="transmembrane region" description="Helical" evidence="10">
    <location>
        <begin position="239"/>
        <end position="262"/>
    </location>
</feature>
<dbReference type="Gene3D" id="3.90.190.10">
    <property type="entry name" value="Protein tyrosine phosphatase superfamily"/>
    <property type="match status" value="1"/>
</dbReference>
<dbReference type="InterPro" id="IPR029021">
    <property type="entry name" value="Prot-tyrosine_phosphatase-like"/>
</dbReference>
<dbReference type="AlphaFoldDB" id="A0A814JJS6"/>
<evidence type="ECO:0000256" key="5">
    <source>
        <dbReference type="ARBA" id="ARBA00022912"/>
    </source>
</evidence>
<dbReference type="Pfam" id="PF05769">
    <property type="entry name" value="SIKE"/>
    <property type="match status" value="1"/>
</dbReference>
<dbReference type="InterPro" id="IPR000387">
    <property type="entry name" value="Tyr_Pase_dom"/>
</dbReference>
<dbReference type="InterPro" id="IPR000242">
    <property type="entry name" value="PTP_cat"/>
</dbReference>
<feature type="domain" description="Tyrosine specific protein phosphatases" evidence="12">
    <location>
        <begin position="568"/>
        <end position="648"/>
    </location>
</feature>
<evidence type="ECO:0000259" key="12">
    <source>
        <dbReference type="PROSITE" id="PS50056"/>
    </source>
</evidence>
<feature type="domain" description="Tyrosine-protein phosphatase" evidence="11">
    <location>
        <begin position="423"/>
        <end position="657"/>
    </location>
</feature>
<dbReference type="SUPFAM" id="SSF52799">
    <property type="entry name" value="(Phosphotyrosine protein) phosphatases II"/>
    <property type="match status" value="1"/>
</dbReference>
<dbReference type="EMBL" id="CAJNOJ010000074">
    <property type="protein sequence ID" value="CAF1039044.1"/>
    <property type="molecule type" value="Genomic_DNA"/>
</dbReference>
<dbReference type="GO" id="GO:0005886">
    <property type="term" value="C:plasma membrane"/>
    <property type="evidence" value="ECO:0007669"/>
    <property type="project" value="TreeGrafter"/>
</dbReference>
<dbReference type="GO" id="GO:0005829">
    <property type="term" value="C:cytosol"/>
    <property type="evidence" value="ECO:0007669"/>
    <property type="project" value="TreeGrafter"/>
</dbReference>
<evidence type="ECO:0000256" key="1">
    <source>
        <dbReference type="ARBA" id="ARBA00005537"/>
    </source>
</evidence>
<reference evidence="13" key="1">
    <citation type="submission" date="2021-02" db="EMBL/GenBank/DDBJ databases">
        <authorList>
            <person name="Nowell W R."/>
        </authorList>
    </citation>
    <scope>NUCLEOTIDE SEQUENCE</scope>
</reference>
<dbReference type="Proteomes" id="UP000663852">
    <property type="component" value="Unassembled WGS sequence"/>
</dbReference>
<dbReference type="PANTHER" id="PTHR46198:SF4">
    <property type="entry name" value="PROTEIN-TYROSINE-PHOSPHATASE"/>
    <property type="match status" value="1"/>
</dbReference>
<feature type="active site" description="Phosphocysteine intermediate" evidence="7">
    <location>
        <position position="598"/>
    </location>
</feature>
<evidence type="ECO:0000256" key="8">
    <source>
        <dbReference type="PIRSR" id="PIRSR608356-51"/>
    </source>
</evidence>
<dbReference type="SMART" id="SM00404">
    <property type="entry name" value="PTPc_motif"/>
    <property type="match status" value="1"/>
</dbReference>
<evidence type="ECO:0000259" key="11">
    <source>
        <dbReference type="PROSITE" id="PS50055"/>
    </source>
</evidence>
<protein>
    <recommendedName>
        <fullName evidence="2">protein-tyrosine-phosphatase</fullName>
        <ecNumber evidence="2">3.1.3.48</ecNumber>
    </recommendedName>
</protein>
<evidence type="ECO:0000256" key="10">
    <source>
        <dbReference type="SAM" id="Phobius"/>
    </source>
</evidence>
<feature type="binding site" evidence="8">
    <location>
        <begin position="598"/>
        <end position="604"/>
    </location>
    <ligand>
        <name>substrate</name>
    </ligand>
</feature>
<dbReference type="InterPro" id="IPR008356">
    <property type="entry name" value="Tyr_Pase_KIM-con"/>
</dbReference>
<keyword evidence="5" id="KW-0904">Protein phosphatase</keyword>
<dbReference type="GO" id="GO:0007165">
    <property type="term" value="P:signal transduction"/>
    <property type="evidence" value="ECO:0007669"/>
    <property type="project" value="TreeGrafter"/>
</dbReference>
<dbReference type="SMART" id="SM00194">
    <property type="entry name" value="PTPc"/>
    <property type="match status" value="1"/>
</dbReference>
<keyword evidence="10" id="KW-1133">Transmembrane helix</keyword>
<dbReference type="Pfam" id="PF00102">
    <property type="entry name" value="Y_phosphatase"/>
    <property type="match status" value="1"/>
</dbReference>
<keyword evidence="6 9" id="KW-0175">Coiled coil</keyword>
<feature type="binding site" evidence="8">
    <location>
        <position position="560"/>
    </location>
    <ligand>
        <name>substrate</name>
    </ligand>
</feature>
<comment type="caution">
    <text evidence="13">The sequence shown here is derived from an EMBL/GenBank/DDBJ whole genome shotgun (WGS) entry which is preliminary data.</text>
</comment>
<dbReference type="PRINTS" id="PR01778">
    <property type="entry name" value="KIMPTPASE"/>
</dbReference>
<keyword evidence="4" id="KW-0378">Hydrolase</keyword>
<keyword evidence="10" id="KW-0812">Transmembrane</keyword>
<feature type="coiled-coil region" evidence="9">
    <location>
        <begin position="62"/>
        <end position="99"/>
    </location>
</feature>
<dbReference type="InterPro" id="IPR003595">
    <property type="entry name" value="Tyr_Pase_cat"/>
</dbReference>
<comment type="similarity">
    <text evidence="1">Belongs to the SIKE family.</text>
</comment>
<proteinExistence type="inferred from homology"/>